<proteinExistence type="predicted"/>
<dbReference type="OrthoDB" id="9787207at2"/>
<evidence type="ECO:0008006" key="3">
    <source>
        <dbReference type="Google" id="ProtNLM"/>
    </source>
</evidence>
<accession>A0A4Y3KQF1</accession>
<reference evidence="1 2" key="1">
    <citation type="submission" date="2019-06" db="EMBL/GenBank/DDBJ databases">
        <title>Whole genome shotgun sequence of Cellulomonas gelida NBRC 3748.</title>
        <authorList>
            <person name="Hosoyama A."/>
            <person name="Uohara A."/>
            <person name="Ohji S."/>
            <person name="Ichikawa N."/>
        </authorList>
    </citation>
    <scope>NUCLEOTIDE SEQUENCE [LARGE SCALE GENOMIC DNA]</scope>
    <source>
        <strain evidence="1 2">NBRC 3748</strain>
    </source>
</reference>
<name>A0A4Y3KQF1_9CELL</name>
<evidence type="ECO:0000313" key="1">
    <source>
        <dbReference type="EMBL" id="GEA85866.1"/>
    </source>
</evidence>
<dbReference type="Pfam" id="PF06224">
    <property type="entry name" value="AlkZ-like"/>
    <property type="match status" value="1"/>
</dbReference>
<comment type="caution">
    <text evidence="1">The sequence shown here is derived from an EMBL/GenBank/DDBJ whole genome shotgun (WGS) entry which is preliminary data.</text>
</comment>
<sequence length="376" mass="42123">MAVLELTRADAQRLAVRAQLLTAHRPEGVLDAVQRLTFLQHDPIAAVAPSADLVLFSRLGPAYDPHELEDLVAEQRVVEVQGRLLVAEDVRLLTAEMAAWPGGEDAPAWQLANAQWLDDNRGCRLDVLERLRADGPLTAAELPDTCVRPWRSSGWNNRRNVTMMLGLLVECGDVAAAGRRGREKLWDLAERVYPPDEPVPADEARRIRDERRLRSLGILRERAQETRVEPLHAGGAGEVATVEGVRGRWRVDAALLDGELEPRTALLSPLDRLLFDRKRVAELFEFEYVLEMYKPAAQRRWGYYALPVLHGDRLVGKLDATADRRGGRLVVHAVHEDGRWTSDVRDAVDAQIADLARWLDLDLDLDAAHVVHDPRG</sequence>
<keyword evidence="2" id="KW-1185">Reference proteome</keyword>
<dbReference type="EMBL" id="BJLQ01000056">
    <property type="protein sequence ID" value="GEA85866.1"/>
    <property type="molecule type" value="Genomic_DNA"/>
</dbReference>
<evidence type="ECO:0000313" key="2">
    <source>
        <dbReference type="Proteomes" id="UP000320461"/>
    </source>
</evidence>
<protein>
    <recommendedName>
        <fullName evidence="3">Winged helix-turn-helix domain-containing protein</fullName>
    </recommendedName>
</protein>
<gene>
    <name evidence="1" type="ORF">CGE01nite_31170</name>
</gene>
<dbReference type="RefSeq" id="WP_141371661.1">
    <property type="nucleotide sequence ID" value="NZ_BJLQ01000056.1"/>
</dbReference>
<dbReference type="InterPro" id="IPR009351">
    <property type="entry name" value="AlkZ-like"/>
</dbReference>
<dbReference type="AlphaFoldDB" id="A0A4Y3KQF1"/>
<dbReference type="PANTHER" id="PTHR30528:SF0">
    <property type="entry name" value="CYTOPLASMIC PROTEIN"/>
    <property type="match status" value="1"/>
</dbReference>
<dbReference type="PANTHER" id="PTHR30528">
    <property type="entry name" value="CYTOPLASMIC PROTEIN"/>
    <property type="match status" value="1"/>
</dbReference>
<dbReference type="Proteomes" id="UP000320461">
    <property type="component" value="Unassembled WGS sequence"/>
</dbReference>
<organism evidence="1 2">
    <name type="scientific">Cellulomonas gelida</name>
    <dbReference type="NCBI Taxonomy" id="1712"/>
    <lineage>
        <taxon>Bacteria</taxon>
        <taxon>Bacillati</taxon>
        <taxon>Actinomycetota</taxon>
        <taxon>Actinomycetes</taxon>
        <taxon>Micrococcales</taxon>
        <taxon>Cellulomonadaceae</taxon>
        <taxon>Cellulomonas</taxon>
    </lineage>
</organism>